<dbReference type="PANTHER" id="PTHR44068:SF1">
    <property type="entry name" value="HYPOTHETICAL LOC100005854"/>
    <property type="match status" value="1"/>
</dbReference>
<gene>
    <name evidence="3" type="ordered locus">Mpal_1596</name>
</gene>
<evidence type="ECO:0000256" key="1">
    <source>
        <dbReference type="ARBA" id="ARBA00022679"/>
    </source>
</evidence>
<dbReference type="EMBL" id="CP001338">
    <property type="protein sequence ID" value="ACL16908.1"/>
    <property type="molecule type" value="Genomic_DNA"/>
</dbReference>
<dbReference type="RefSeq" id="WP_012618227.1">
    <property type="nucleotide sequence ID" value="NC_011832.1"/>
</dbReference>
<dbReference type="PANTHER" id="PTHR44068">
    <property type="entry name" value="ZGC:194242"/>
    <property type="match status" value="1"/>
</dbReference>
<evidence type="ECO:0000313" key="3">
    <source>
        <dbReference type="EMBL" id="ACL16908.1"/>
    </source>
</evidence>
<dbReference type="GO" id="GO:0003838">
    <property type="term" value="F:sterol 24-C-methyltransferase activity"/>
    <property type="evidence" value="ECO:0007669"/>
    <property type="project" value="TreeGrafter"/>
</dbReference>
<sequence>MNQKQACPNSLTNERKAREFNEVAKQVFAPIYPVIAEQILAKTKIMSGQGLDIGSGPGHLALAVAARSDLTMYAMDCSPIMKAIAQENIDEQNRSKTVKPVLGDVHTIPFDDGTFDLVVSRGSWFFWEDPLVAFREILRVMKDDGWAYIGGGFGNNSLKHEIIETMKVRDPDWERGFRNRQGTRNRKNVDGILNTAAGAGHYGFIDDESGLWIWMRR</sequence>
<dbReference type="GO" id="GO:0032259">
    <property type="term" value="P:methylation"/>
    <property type="evidence" value="ECO:0007669"/>
    <property type="project" value="UniProtKB-KW"/>
</dbReference>
<dbReference type="Proteomes" id="UP000002457">
    <property type="component" value="Chromosome"/>
</dbReference>
<keyword evidence="3" id="KW-0489">Methyltransferase</keyword>
<dbReference type="GO" id="GO:0016126">
    <property type="term" value="P:sterol biosynthetic process"/>
    <property type="evidence" value="ECO:0007669"/>
    <property type="project" value="TreeGrafter"/>
</dbReference>
<feature type="domain" description="Methyltransferase type 11" evidence="2">
    <location>
        <begin position="51"/>
        <end position="149"/>
    </location>
</feature>
<organism evidence="3 4">
    <name type="scientific">Methanosphaerula palustris (strain ATCC BAA-1556 / DSM 19958 / E1-9c)</name>
    <dbReference type="NCBI Taxonomy" id="521011"/>
    <lineage>
        <taxon>Archaea</taxon>
        <taxon>Methanobacteriati</taxon>
        <taxon>Methanobacteriota</taxon>
        <taxon>Stenosarchaea group</taxon>
        <taxon>Methanomicrobia</taxon>
        <taxon>Methanomicrobiales</taxon>
        <taxon>Methanoregulaceae</taxon>
        <taxon>Methanosphaerula</taxon>
    </lineage>
</organism>
<dbReference type="Pfam" id="PF08241">
    <property type="entry name" value="Methyltransf_11"/>
    <property type="match status" value="1"/>
</dbReference>
<dbReference type="OrthoDB" id="1018at2157"/>
<dbReference type="InterPro" id="IPR029063">
    <property type="entry name" value="SAM-dependent_MTases_sf"/>
</dbReference>
<dbReference type="HOGENOM" id="CLU_088165_0_0_2"/>
<evidence type="ECO:0000313" key="4">
    <source>
        <dbReference type="Proteomes" id="UP000002457"/>
    </source>
</evidence>
<dbReference type="eggNOG" id="arCOG01786">
    <property type="taxonomic scope" value="Archaea"/>
</dbReference>
<dbReference type="CDD" id="cd02440">
    <property type="entry name" value="AdoMet_MTases"/>
    <property type="match status" value="1"/>
</dbReference>
<dbReference type="InterPro" id="IPR013216">
    <property type="entry name" value="Methyltransf_11"/>
</dbReference>
<protein>
    <submittedName>
        <fullName evidence="3">Methyltransferase type 11</fullName>
    </submittedName>
</protein>
<keyword evidence="4" id="KW-1185">Reference proteome</keyword>
<dbReference type="STRING" id="521011.Mpal_1596"/>
<dbReference type="AlphaFoldDB" id="B8GIU5"/>
<dbReference type="Gene3D" id="3.40.50.150">
    <property type="entry name" value="Vaccinia Virus protein VP39"/>
    <property type="match status" value="1"/>
</dbReference>
<dbReference type="SUPFAM" id="SSF53335">
    <property type="entry name" value="S-adenosyl-L-methionine-dependent methyltransferases"/>
    <property type="match status" value="1"/>
</dbReference>
<evidence type="ECO:0000259" key="2">
    <source>
        <dbReference type="Pfam" id="PF08241"/>
    </source>
</evidence>
<reference evidence="3 4" key="1">
    <citation type="journal article" date="2015" name="Genome Announc.">
        <title>Complete Genome Sequence of Methanosphaerula palustris E1-9CT, a Hydrogenotrophic Methanogen Isolated from a Minerotrophic Fen Peatland.</title>
        <authorList>
            <person name="Cadillo-Quiroz H."/>
            <person name="Browne P."/>
            <person name="Kyrpides N."/>
            <person name="Woyke T."/>
            <person name="Goodwin L."/>
            <person name="Detter C."/>
            <person name="Yavitt J.B."/>
            <person name="Zinder S.H."/>
        </authorList>
    </citation>
    <scope>NUCLEOTIDE SEQUENCE [LARGE SCALE GENOMIC DNA]</scope>
    <source>
        <strain evidence="4">ATCC BAA-1556 / DSM 19958 / E1-9c</strain>
    </source>
</reference>
<dbReference type="InterPro" id="IPR050447">
    <property type="entry name" value="Erg6_SMT_methyltransf"/>
</dbReference>
<keyword evidence="1 3" id="KW-0808">Transferase</keyword>
<accession>B8GIU5</accession>
<proteinExistence type="predicted"/>
<name>B8GIU5_METPE</name>
<dbReference type="KEGG" id="mpl:Mpal_1596"/>
<dbReference type="GeneID" id="7272138"/>